<gene>
    <name evidence="2" type="ORF">LOAG_17217</name>
</gene>
<feature type="transmembrane region" description="Helical" evidence="1">
    <location>
        <begin position="34"/>
        <end position="55"/>
    </location>
</feature>
<proteinExistence type="predicted"/>
<feature type="transmembrane region" description="Helical" evidence="1">
    <location>
        <begin position="61"/>
        <end position="77"/>
    </location>
</feature>
<keyword evidence="1" id="KW-0472">Membrane</keyword>
<dbReference type="AlphaFoldDB" id="A0A1S0UJ02"/>
<name>A0A1S0UJ02_LOALO</name>
<dbReference type="InParanoid" id="A0A1S0UJ02"/>
<organism evidence="2">
    <name type="scientific">Loa loa</name>
    <name type="common">Eye worm</name>
    <name type="synonym">Filaria loa</name>
    <dbReference type="NCBI Taxonomy" id="7209"/>
    <lineage>
        <taxon>Eukaryota</taxon>
        <taxon>Metazoa</taxon>
        <taxon>Ecdysozoa</taxon>
        <taxon>Nematoda</taxon>
        <taxon>Chromadorea</taxon>
        <taxon>Rhabditida</taxon>
        <taxon>Spirurina</taxon>
        <taxon>Spiruromorpha</taxon>
        <taxon>Filarioidea</taxon>
        <taxon>Onchocercidae</taxon>
        <taxon>Loa</taxon>
    </lineage>
</organism>
<dbReference type="EMBL" id="JH712115">
    <property type="protein sequence ID" value="EJD75692.1"/>
    <property type="molecule type" value="Genomic_DNA"/>
</dbReference>
<reference evidence="2" key="1">
    <citation type="submission" date="2012-04" db="EMBL/GenBank/DDBJ databases">
        <title>The Genome Sequence of Loa loa.</title>
        <authorList>
            <consortium name="The Broad Institute Genome Sequencing Platform"/>
            <consortium name="Broad Institute Genome Sequencing Center for Infectious Disease"/>
            <person name="Nutman T.B."/>
            <person name="Fink D.L."/>
            <person name="Russ C."/>
            <person name="Young S."/>
            <person name="Zeng Q."/>
            <person name="Gargeya S."/>
            <person name="Alvarado L."/>
            <person name="Berlin A."/>
            <person name="Chapman S.B."/>
            <person name="Chen Z."/>
            <person name="Freedman E."/>
            <person name="Gellesch M."/>
            <person name="Goldberg J."/>
            <person name="Griggs A."/>
            <person name="Gujja S."/>
            <person name="Heilman E.R."/>
            <person name="Heiman D."/>
            <person name="Howarth C."/>
            <person name="Mehta T."/>
            <person name="Neiman D."/>
            <person name="Pearson M."/>
            <person name="Roberts A."/>
            <person name="Saif S."/>
            <person name="Shea T."/>
            <person name="Shenoy N."/>
            <person name="Sisk P."/>
            <person name="Stolte C."/>
            <person name="Sykes S."/>
            <person name="White J."/>
            <person name="Yandava C."/>
            <person name="Haas B."/>
            <person name="Henn M.R."/>
            <person name="Nusbaum C."/>
            <person name="Birren B."/>
        </authorList>
    </citation>
    <scope>NUCLEOTIDE SEQUENCE [LARGE SCALE GENOMIC DNA]</scope>
</reference>
<evidence type="ECO:0000256" key="1">
    <source>
        <dbReference type="SAM" id="Phobius"/>
    </source>
</evidence>
<dbReference type="KEGG" id="loa:LOAG_17217"/>
<keyword evidence="1" id="KW-1133">Transmembrane helix</keyword>
<sequence length="78" mass="8790">MIFNRITFLNRYKTVGNEFLEHSEWIRKLRTPSLIGIASVLTMPFGTFIITPYVVMNISGPSALLSLLIAFIIMIISG</sequence>
<protein>
    <submittedName>
        <fullName evidence="2">Uncharacterized protein</fullName>
    </submittedName>
</protein>
<dbReference type="RefSeq" id="XP_020306538.1">
    <property type="nucleotide sequence ID" value="XM_020449879.1"/>
</dbReference>
<dbReference type="GeneID" id="31251597"/>
<dbReference type="CTD" id="31251597"/>
<dbReference type="OrthoDB" id="3900342at2759"/>
<keyword evidence="1" id="KW-0812">Transmembrane</keyword>
<accession>A0A1S0UJ02</accession>
<evidence type="ECO:0000313" key="2">
    <source>
        <dbReference type="EMBL" id="EJD75692.1"/>
    </source>
</evidence>